<accession>A0ABQ9H671</accession>
<protein>
    <submittedName>
        <fullName evidence="2">Uncharacterized protein</fullName>
    </submittedName>
</protein>
<feature type="region of interest" description="Disordered" evidence="1">
    <location>
        <begin position="463"/>
        <end position="489"/>
    </location>
</feature>
<dbReference type="EMBL" id="JARBHB010000007">
    <property type="protein sequence ID" value="KAJ8879779.1"/>
    <property type="molecule type" value="Genomic_DNA"/>
</dbReference>
<feature type="compositionally biased region" description="Basic and acidic residues" evidence="1">
    <location>
        <begin position="463"/>
        <end position="472"/>
    </location>
</feature>
<name>A0ABQ9H671_9NEOP</name>
<dbReference type="Proteomes" id="UP001159363">
    <property type="component" value="Chromosome 6"/>
</dbReference>
<gene>
    <name evidence="2" type="ORF">PR048_020387</name>
</gene>
<proteinExistence type="predicted"/>
<organism evidence="2 3">
    <name type="scientific">Dryococelus australis</name>
    <dbReference type="NCBI Taxonomy" id="614101"/>
    <lineage>
        <taxon>Eukaryota</taxon>
        <taxon>Metazoa</taxon>
        <taxon>Ecdysozoa</taxon>
        <taxon>Arthropoda</taxon>
        <taxon>Hexapoda</taxon>
        <taxon>Insecta</taxon>
        <taxon>Pterygota</taxon>
        <taxon>Neoptera</taxon>
        <taxon>Polyneoptera</taxon>
        <taxon>Phasmatodea</taxon>
        <taxon>Verophasmatodea</taxon>
        <taxon>Anareolatae</taxon>
        <taxon>Phasmatidae</taxon>
        <taxon>Eurycanthinae</taxon>
        <taxon>Dryococelus</taxon>
    </lineage>
</organism>
<evidence type="ECO:0000313" key="2">
    <source>
        <dbReference type="EMBL" id="KAJ8879779.1"/>
    </source>
</evidence>
<sequence length="741" mass="82751">MKRAWEELTDPPTLRETNLTGDSPSRRSTLLQLRHVSWTSVNICRQLGNTSHLSLPCSREFQHVDCVRFSPPIVANITAKTQWSVEATEGVLSHLNLRCTSATAIVNLPLLPQAARLPPKVRVELGRYSWLARVHTLQDGVRTYCDQKSSHHPTSIKENLVRFPAVSLPDFRTWEPCRMMPMVGGFSRVGKRIVQHSGAVPYLPRLILTGSQDHFVYGVTIGERSHPTVGAPPGARDRPAAITRRPQLATRDRPWRLPRGSQLGKARGKGRGMSLDGASWRCPNAVWFLQDLVEPGEAALDRKQEQDEEEDEDEEDPEDDPYEYDEEIPPPSPRPDSLDDDLILEARIDFSERPHAQRASLARFHVLSSIHTKNSSSAVAPYCTSCPHSARLPSPKTAGRWTAMYASSEGGGDACDASQSHKNILTPPVDFFSAVGEGLLPNKVLPLSVIRVLLRRDQHGSERVVPGRREGRCGLPSHSVVQSPPPPAPAAAHNSMHYIHCQLPPLHYSQMAANPFPMLRIGPRRIMSASDCANRFLFQRSARDLPLTRRELRPGYLQKRWDNKGYTVARIKCACATKRKALECTVFVLLRVPYGTQSCDPVILLTGSLWEGSVQDTVCVRDLSVDKRTACELTGEYFPSCCLDGSHARKGETSGDDVRCVAMATPRQGPRLQARPLLVCDDAVGRRVFSGISRFPRPFILALLHTHFNHPHRLSRHRRYESSKSLHFTRVCTCVSSLQRP</sequence>
<keyword evidence="3" id="KW-1185">Reference proteome</keyword>
<reference evidence="2 3" key="1">
    <citation type="submission" date="2023-02" db="EMBL/GenBank/DDBJ databases">
        <title>LHISI_Scaffold_Assembly.</title>
        <authorList>
            <person name="Stuart O.P."/>
            <person name="Cleave R."/>
            <person name="Magrath M.J.L."/>
            <person name="Mikheyev A.S."/>
        </authorList>
    </citation>
    <scope>NUCLEOTIDE SEQUENCE [LARGE SCALE GENOMIC DNA]</scope>
    <source>
        <strain evidence="2">Daus_M_001</strain>
        <tissue evidence="2">Leg muscle</tissue>
    </source>
</reference>
<feature type="region of interest" description="Disordered" evidence="1">
    <location>
        <begin position="1"/>
        <end position="25"/>
    </location>
</feature>
<evidence type="ECO:0000313" key="3">
    <source>
        <dbReference type="Proteomes" id="UP001159363"/>
    </source>
</evidence>
<evidence type="ECO:0000256" key="1">
    <source>
        <dbReference type="SAM" id="MobiDB-lite"/>
    </source>
</evidence>
<feature type="region of interest" description="Disordered" evidence="1">
    <location>
        <begin position="226"/>
        <end position="275"/>
    </location>
</feature>
<feature type="compositionally biased region" description="Acidic residues" evidence="1">
    <location>
        <begin position="306"/>
        <end position="328"/>
    </location>
</feature>
<comment type="caution">
    <text evidence="2">The sequence shown here is derived from an EMBL/GenBank/DDBJ whole genome shotgun (WGS) entry which is preliminary data.</text>
</comment>
<feature type="compositionally biased region" description="Polar residues" evidence="1">
    <location>
        <begin position="15"/>
        <end position="25"/>
    </location>
</feature>
<feature type="region of interest" description="Disordered" evidence="1">
    <location>
        <begin position="299"/>
        <end position="339"/>
    </location>
</feature>